<gene>
    <name evidence="4" type="ORF">FXV77_05315</name>
</gene>
<dbReference type="SMART" id="SM00850">
    <property type="entry name" value="LytTR"/>
    <property type="match status" value="1"/>
</dbReference>
<accession>A0A5D4H9Z8</accession>
<dbReference type="InterPro" id="IPR046947">
    <property type="entry name" value="LytR-like"/>
</dbReference>
<evidence type="ECO:0000256" key="1">
    <source>
        <dbReference type="PROSITE-ProRule" id="PRU00169"/>
    </source>
</evidence>
<dbReference type="InterPro" id="IPR007492">
    <property type="entry name" value="LytTR_DNA-bd_dom"/>
</dbReference>
<protein>
    <submittedName>
        <fullName evidence="4">Response regulator transcription factor</fullName>
    </submittedName>
</protein>
<evidence type="ECO:0000259" key="2">
    <source>
        <dbReference type="PROSITE" id="PS50110"/>
    </source>
</evidence>
<feature type="modified residue" description="4-aspartylphosphate" evidence="1">
    <location>
        <position position="54"/>
    </location>
</feature>
<dbReference type="Gene3D" id="2.40.50.1020">
    <property type="entry name" value="LytTr DNA-binding domain"/>
    <property type="match status" value="1"/>
</dbReference>
<dbReference type="GO" id="GO:0000156">
    <property type="term" value="F:phosphorelay response regulator activity"/>
    <property type="evidence" value="ECO:0007669"/>
    <property type="project" value="InterPro"/>
</dbReference>
<name>A0A5D4H9Z8_9SPHI</name>
<evidence type="ECO:0000313" key="4">
    <source>
        <dbReference type="EMBL" id="TYR37424.1"/>
    </source>
</evidence>
<dbReference type="GO" id="GO:0003677">
    <property type="term" value="F:DNA binding"/>
    <property type="evidence" value="ECO:0007669"/>
    <property type="project" value="InterPro"/>
</dbReference>
<dbReference type="SMART" id="SM00448">
    <property type="entry name" value="REC"/>
    <property type="match status" value="1"/>
</dbReference>
<evidence type="ECO:0000313" key="5">
    <source>
        <dbReference type="Proteomes" id="UP000322362"/>
    </source>
</evidence>
<keyword evidence="5" id="KW-1185">Reference proteome</keyword>
<dbReference type="InterPro" id="IPR011006">
    <property type="entry name" value="CheY-like_superfamily"/>
</dbReference>
<dbReference type="Proteomes" id="UP000322362">
    <property type="component" value="Unassembled WGS sequence"/>
</dbReference>
<dbReference type="InterPro" id="IPR001789">
    <property type="entry name" value="Sig_transdc_resp-reg_receiver"/>
</dbReference>
<dbReference type="AlphaFoldDB" id="A0A5D4H9Z8"/>
<feature type="domain" description="Response regulatory" evidence="2">
    <location>
        <begin position="3"/>
        <end position="114"/>
    </location>
</feature>
<sequence length="235" mass="26752">MINCIVIEDEPLAQEAIVSDIRKIHNVNILGVFDNALDALPAIQTGKVDLVFSDIQMPEIDGVSFLKSLKKPPMFVFVTGNPQYALESFELDVVDYIRKPFNLDRILKAVNKANALMESRKTNVPDRNFLIVKDRSSLIIVQYNEVYFIKSDKDYIKIFTAEKDYVMYKSLGEIEESLSSARQFLRVQKSHIVNLDFASSVEGSYIKMRGSIKDIPVGGQYRAELYRRLGVKNSD</sequence>
<dbReference type="PROSITE" id="PS50110">
    <property type="entry name" value="RESPONSE_REGULATORY"/>
    <property type="match status" value="1"/>
</dbReference>
<reference evidence="4 5" key="1">
    <citation type="submission" date="2019-08" db="EMBL/GenBank/DDBJ databases">
        <title>Phlebobacter frassis gen. nov. sp. nov., a new member of family Sphingobacteriaceae isolated from sand fly rearing media.</title>
        <authorList>
            <person name="Kakumanu M.L."/>
            <person name="Marayati B.F."/>
            <person name="Wada-Katsumata A."/>
            <person name="Wasserberg G."/>
            <person name="Schal C."/>
            <person name="Apperson C.S."/>
            <person name="Ponnusamy L."/>
        </authorList>
    </citation>
    <scope>NUCLEOTIDE SEQUENCE [LARGE SCALE GENOMIC DNA]</scope>
    <source>
        <strain evidence="4 5">SSI9</strain>
    </source>
</reference>
<comment type="caution">
    <text evidence="4">The sequence shown here is derived from an EMBL/GenBank/DDBJ whole genome shotgun (WGS) entry which is preliminary data.</text>
</comment>
<dbReference type="SUPFAM" id="SSF52172">
    <property type="entry name" value="CheY-like"/>
    <property type="match status" value="1"/>
</dbReference>
<dbReference type="PANTHER" id="PTHR37299:SF1">
    <property type="entry name" value="STAGE 0 SPORULATION PROTEIN A HOMOLOG"/>
    <property type="match status" value="1"/>
</dbReference>
<dbReference type="Gene3D" id="3.40.50.2300">
    <property type="match status" value="1"/>
</dbReference>
<dbReference type="Pfam" id="PF04397">
    <property type="entry name" value="LytTR"/>
    <property type="match status" value="1"/>
</dbReference>
<dbReference type="PROSITE" id="PS50930">
    <property type="entry name" value="HTH_LYTTR"/>
    <property type="match status" value="1"/>
</dbReference>
<dbReference type="Pfam" id="PF00072">
    <property type="entry name" value="Response_reg"/>
    <property type="match status" value="1"/>
</dbReference>
<keyword evidence="1" id="KW-0597">Phosphoprotein</keyword>
<dbReference type="RefSeq" id="WP_148918165.1">
    <property type="nucleotide sequence ID" value="NZ_VTAV01000002.1"/>
</dbReference>
<dbReference type="EMBL" id="VTAV01000002">
    <property type="protein sequence ID" value="TYR37424.1"/>
    <property type="molecule type" value="Genomic_DNA"/>
</dbReference>
<dbReference type="PANTHER" id="PTHR37299">
    <property type="entry name" value="TRANSCRIPTIONAL REGULATOR-RELATED"/>
    <property type="match status" value="1"/>
</dbReference>
<evidence type="ECO:0000259" key="3">
    <source>
        <dbReference type="PROSITE" id="PS50930"/>
    </source>
</evidence>
<feature type="domain" description="HTH LytTR-type" evidence="3">
    <location>
        <begin position="130"/>
        <end position="231"/>
    </location>
</feature>
<organism evidence="4 5">
    <name type="scientific">Sphingobacterium phlebotomi</name>
    <dbReference type="NCBI Taxonomy" id="2605433"/>
    <lineage>
        <taxon>Bacteria</taxon>
        <taxon>Pseudomonadati</taxon>
        <taxon>Bacteroidota</taxon>
        <taxon>Sphingobacteriia</taxon>
        <taxon>Sphingobacteriales</taxon>
        <taxon>Sphingobacteriaceae</taxon>
        <taxon>Sphingobacterium</taxon>
    </lineage>
</organism>
<proteinExistence type="predicted"/>